<evidence type="ECO:0000256" key="1">
    <source>
        <dbReference type="ARBA" id="ARBA00023117"/>
    </source>
</evidence>
<evidence type="ECO:0000259" key="4">
    <source>
        <dbReference type="PROSITE" id="PS50014"/>
    </source>
</evidence>
<protein>
    <recommendedName>
        <fullName evidence="4">Bromo domain-containing protein</fullName>
    </recommendedName>
</protein>
<dbReference type="PANTHER" id="PTHR22881:SF26">
    <property type="entry name" value="BROMODOMAIN CONTAINING PROTEIN, EXPRESSED"/>
    <property type="match status" value="1"/>
</dbReference>
<feature type="region of interest" description="Disordered" evidence="3">
    <location>
        <begin position="190"/>
        <end position="215"/>
    </location>
</feature>
<feature type="compositionally biased region" description="Basic and acidic residues" evidence="3">
    <location>
        <begin position="602"/>
        <end position="617"/>
    </location>
</feature>
<evidence type="ECO:0000256" key="2">
    <source>
        <dbReference type="PROSITE-ProRule" id="PRU00035"/>
    </source>
</evidence>
<dbReference type="AlphaFoldDB" id="A0AA86T229"/>
<dbReference type="CDD" id="cd04369">
    <property type="entry name" value="Bromodomain"/>
    <property type="match status" value="1"/>
</dbReference>
<evidence type="ECO:0000313" key="6">
    <source>
        <dbReference type="Proteomes" id="UP001189624"/>
    </source>
</evidence>
<dbReference type="InterPro" id="IPR001487">
    <property type="entry name" value="Bromodomain"/>
</dbReference>
<keyword evidence="6" id="KW-1185">Reference proteome</keyword>
<dbReference type="InterPro" id="IPR051831">
    <property type="entry name" value="Bromodomain_contain_prot"/>
</dbReference>
<name>A0AA86T229_9FABA</name>
<dbReference type="PROSITE" id="PS50014">
    <property type="entry name" value="BROMODOMAIN_2"/>
    <property type="match status" value="1"/>
</dbReference>
<dbReference type="Gramene" id="rna-AYBTSS11_LOCUS18307">
    <property type="protein sequence ID" value="CAJ1960645.1"/>
    <property type="gene ID" value="gene-AYBTSS11_LOCUS18307"/>
</dbReference>
<sequence length="617" mass="69764">MRFEDEIECINKRRSSRIIALEEKKQLQRERELEMALERKNGPINHDIKNKGKGKTTMEICDELCNINEGEEGTFKKRHKNKELYQLISSIQDLEELFAEPINPDVVKNYYEIIKQPMDFATMRAKLHENMYTNLDLFKHDILLLCSNAKIVNPKTSIYHEVAEDISRNAKCIFEALSVVSHHINLEFSNYKRRPGRKPKNGQQKTSESDSPKLGGRQNVAYFMEVEKRGMYKPTSNLLVSEVLCANKPNFQVNENQVNYRESLLQFVKRMGPIAQTVAAKKFEPLQHQQFCIGNTSTQNLLGNASSSQISHQPTPHIPTQQESLNAQKRLTIPDSATQKNNIIDKTRNFRGISKGKMDSSIENVSSTVGSIQEEINRVHLGANKTSNTREWNTSTGIPYMLANGSSTSTNNVFAPHHPTSIISRPQPRLSRNRSSLSGLPLMPSSWLEDTMSCMRNNIIESSLVHQPWKTNAMFSMIPSRVTPWSQPMQGGSISSKNLSRLTIFLPSIASNFFNDSNTSLHGLGTPSQQISFQALLNSPDFNNSNYTMQANLGQVTHQAAPYTPLATQGFPNMQMQLKQESIPLQIPNPLSSSSLQQTSHLLKDNKEKQLNLDLHL</sequence>
<feature type="domain" description="Bromo" evidence="4">
    <location>
        <begin position="90"/>
        <end position="160"/>
    </location>
</feature>
<dbReference type="Pfam" id="PF00439">
    <property type="entry name" value="Bromodomain"/>
    <property type="match status" value="1"/>
</dbReference>
<evidence type="ECO:0000313" key="5">
    <source>
        <dbReference type="EMBL" id="CAJ1960645.1"/>
    </source>
</evidence>
<dbReference type="InterPro" id="IPR036427">
    <property type="entry name" value="Bromodomain-like_sf"/>
</dbReference>
<dbReference type="SMART" id="SM00297">
    <property type="entry name" value="BROMO"/>
    <property type="match status" value="1"/>
</dbReference>
<proteinExistence type="predicted"/>
<dbReference type="Proteomes" id="UP001189624">
    <property type="component" value="Chromosome 6"/>
</dbReference>
<dbReference type="PANTHER" id="PTHR22881">
    <property type="entry name" value="BROMODOMAIN CONTAINING PROTEIN"/>
    <property type="match status" value="1"/>
</dbReference>
<gene>
    <name evidence="5" type="ORF">AYBTSS11_LOCUS18307</name>
</gene>
<dbReference type="EMBL" id="OY731403">
    <property type="protein sequence ID" value="CAJ1960645.1"/>
    <property type="molecule type" value="Genomic_DNA"/>
</dbReference>
<keyword evidence="1 2" id="KW-0103">Bromodomain</keyword>
<feature type="compositionally biased region" description="Basic residues" evidence="3">
    <location>
        <begin position="191"/>
        <end position="200"/>
    </location>
</feature>
<evidence type="ECO:0000256" key="3">
    <source>
        <dbReference type="SAM" id="MobiDB-lite"/>
    </source>
</evidence>
<dbReference type="PRINTS" id="PR00503">
    <property type="entry name" value="BROMODOMAIN"/>
</dbReference>
<organism evidence="5 6">
    <name type="scientific">Sphenostylis stenocarpa</name>
    <dbReference type="NCBI Taxonomy" id="92480"/>
    <lineage>
        <taxon>Eukaryota</taxon>
        <taxon>Viridiplantae</taxon>
        <taxon>Streptophyta</taxon>
        <taxon>Embryophyta</taxon>
        <taxon>Tracheophyta</taxon>
        <taxon>Spermatophyta</taxon>
        <taxon>Magnoliopsida</taxon>
        <taxon>eudicotyledons</taxon>
        <taxon>Gunneridae</taxon>
        <taxon>Pentapetalae</taxon>
        <taxon>rosids</taxon>
        <taxon>fabids</taxon>
        <taxon>Fabales</taxon>
        <taxon>Fabaceae</taxon>
        <taxon>Papilionoideae</taxon>
        <taxon>50 kb inversion clade</taxon>
        <taxon>NPAAA clade</taxon>
        <taxon>indigoferoid/millettioid clade</taxon>
        <taxon>Phaseoleae</taxon>
        <taxon>Sphenostylis</taxon>
    </lineage>
</organism>
<reference evidence="5" key="1">
    <citation type="submission" date="2023-10" db="EMBL/GenBank/DDBJ databases">
        <authorList>
            <person name="Domelevo Entfellner J.-B."/>
        </authorList>
    </citation>
    <scope>NUCLEOTIDE SEQUENCE</scope>
</reference>
<dbReference type="Gene3D" id="1.20.920.10">
    <property type="entry name" value="Bromodomain-like"/>
    <property type="match status" value="1"/>
</dbReference>
<dbReference type="SUPFAM" id="SSF47370">
    <property type="entry name" value="Bromodomain"/>
    <property type="match status" value="1"/>
</dbReference>
<accession>A0AA86T229</accession>
<feature type="region of interest" description="Disordered" evidence="3">
    <location>
        <begin position="597"/>
        <end position="617"/>
    </location>
</feature>